<keyword evidence="2" id="KW-1185">Reference proteome</keyword>
<reference evidence="1 2" key="1">
    <citation type="submission" date="2019-08" db="EMBL/GenBank/DDBJ databases">
        <title>Whole genome of Aphis craccivora.</title>
        <authorList>
            <person name="Voronova N.V."/>
            <person name="Shulinski R.S."/>
            <person name="Bandarenka Y.V."/>
            <person name="Zhorov D.G."/>
            <person name="Warner D."/>
        </authorList>
    </citation>
    <scope>NUCLEOTIDE SEQUENCE [LARGE SCALE GENOMIC DNA]</scope>
    <source>
        <strain evidence="1">180601</strain>
        <tissue evidence="1">Whole Body</tissue>
    </source>
</reference>
<evidence type="ECO:0000313" key="1">
    <source>
        <dbReference type="EMBL" id="KAF0709774.1"/>
    </source>
</evidence>
<gene>
    <name evidence="1" type="ORF">FWK35_00031962</name>
</gene>
<proteinExistence type="predicted"/>
<sequence length="105" mass="12632">MPEKNPFHIVNMTKDNLFSTKSLEKQIVNRKKNEHGDKVEWLKIQWLNFKKEQPFQINYKYSNTPEVEFNFANINKRKSKLEELIKDLDLLYPTGHKITVLKKKI</sequence>
<dbReference type="Proteomes" id="UP000478052">
    <property type="component" value="Unassembled WGS sequence"/>
</dbReference>
<dbReference type="OrthoDB" id="6769113at2759"/>
<organism evidence="1 2">
    <name type="scientific">Aphis craccivora</name>
    <name type="common">Cowpea aphid</name>
    <dbReference type="NCBI Taxonomy" id="307492"/>
    <lineage>
        <taxon>Eukaryota</taxon>
        <taxon>Metazoa</taxon>
        <taxon>Ecdysozoa</taxon>
        <taxon>Arthropoda</taxon>
        <taxon>Hexapoda</taxon>
        <taxon>Insecta</taxon>
        <taxon>Pterygota</taxon>
        <taxon>Neoptera</taxon>
        <taxon>Paraneoptera</taxon>
        <taxon>Hemiptera</taxon>
        <taxon>Sternorrhyncha</taxon>
        <taxon>Aphidomorpha</taxon>
        <taxon>Aphidoidea</taxon>
        <taxon>Aphididae</taxon>
        <taxon>Aphidini</taxon>
        <taxon>Aphis</taxon>
        <taxon>Aphis</taxon>
    </lineage>
</organism>
<evidence type="ECO:0000313" key="2">
    <source>
        <dbReference type="Proteomes" id="UP000478052"/>
    </source>
</evidence>
<name>A0A6G0VUX8_APHCR</name>
<protein>
    <submittedName>
        <fullName evidence="1">Putative sola1-9 ap</fullName>
    </submittedName>
</protein>
<accession>A0A6G0VUX8</accession>
<dbReference type="AlphaFoldDB" id="A0A6G0VUX8"/>
<dbReference type="EMBL" id="VUJU01011841">
    <property type="protein sequence ID" value="KAF0709774.1"/>
    <property type="molecule type" value="Genomic_DNA"/>
</dbReference>
<comment type="caution">
    <text evidence="1">The sequence shown here is derived from an EMBL/GenBank/DDBJ whole genome shotgun (WGS) entry which is preliminary data.</text>
</comment>